<feature type="compositionally biased region" description="Low complexity" evidence="1">
    <location>
        <begin position="78"/>
        <end position="95"/>
    </location>
</feature>
<evidence type="ECO:0000256" key="1">
    <source>
        <dbReference type="SAM" id="MobiDB-lite"/>
    </source>
</evidence>
<evidence type="ECO:0000313" key="2">
    <source>
        <dbReference type="Proteomes" id="UP000189703"/>
    </source>
</evidence>
<organism evidence="2 3">
    <name type="scientific">Nelumbo nucifera</name>
    <name type="common">Sacred lotus</name>
    <dbReference type="NCBI Taxonomy" id="4432"/>
    <lineage>
        <taxon>Eukaryota</taxon>
        <taxon>Viridiplantae</taxon>
        <taxon>Streptophyta</taxon>
        <taxon>Embryophyta</taxon>
        <taxon>Tracheophyta</taxon>
        <taxon>Spermatophyta</taxon>
        <taxon>Magnoliopsida</taxon>
        <taxon>Proteales</taxon>
        <taxon>Nelumbonaceae</taxon>
        <taxon>Nelumbo</taxon>
    </lineage>
</organism>
<accession>A0A1U7YX86</accession>
<dbReference type="AlphaFoldDB" id="A0A1U7YX86"/>
<reference evidence="3" key="1">
    <citation type="submission" date="2025-08" db="UniProtKB">
        <authorList>
            <consortium name="RefSeq"/>
        </authorList>
    </citation>
    <scope>IDENTIFICATION</scope>
</reference>
<dbReference type="Proteomes" id="UP000189703">
    <property type="component" value="Unplaced"/>
</dbReference>
<keyword evidence="2" id="KW-1185">Reference proteome</keyword>
<dbReference type="PANTHER" id="PTHR33240:SF16">
    <property type="match status" value="1"/>
</dbReference>
<proteinExistence type="predicted"/>
<dbReference type="GeneID" id="104588767"/>
<evidence type="ECO:0000313" key="3">
    <source>
        <dbReference type="RefSeq" id="XP_010245143.1"/>
    </source>
</evidence>
<dbReference type="KEGG" id="nnu:104588767"/>
<dbReference type="RefSeq" id="XP_010245143.1">
    <property type="nucleotide sequence ID" value="XM_010246841.1"/>
</dbReference>
<dbReference type="OMA" id="TINAEWV"/>
<dbReference type="InParanoid" id="A0A1U7YX86"/>
<dbReference type="OrthoDB" id="2919534at2759"/>
<gene>
    <name evidence="3" type="primary">LOC104588767</name>
</gene>
<protein>
    <submittedName>
        <fullName evidence="3">Uncharacterized protein LOC104588767</fullName>
    </submittedName>
</protein>
<dbReference type="eggNOG" id="KOG0017">
    <property type="taxonomic scope" value="Eukaryota"/>
</dbReference>
<dbReference type="PANTHER" id="PTHR33240">
    <property type="entry name" value="OS08G0508500 PROTEIN"/>
    <property type="match status" value="1"/>
</dbReference>
<name>A0A1U7YX86_NELNU</name>
<feature type="region of interest" description="Disordered" evidence="1">
    <location>
        <begin position="73"/>
        <end position="97"/>
    </location>
</feature>
<dbReference type="CDD" id="cd00303">
    <property type="entry name" value="retropepsin_like"/>
    <property type="match status" value="1"/>
</dbReference>
<sequence>MPVKDKIGVPREGLEIGEEKYKKWPKKLKKNPQRVNPKKYYKFHRGTSHDTKDCFDLKNEIESFIHRGHLKQYVGGEPSASSSQQQPQQHQQVASIKDGSTALGGASVVARKAYARQLNIQGPTPKKQKQKATLSFTSEDLKGFAVPHEDALVISAIIAKFVDKRILVDSGSSADILFYEAFEKMRIAPERLQAADVPLVGFSNNVVRLEGKITPPLTVGMKPKQATRMTKFLVVRIGSPYNAITGRPTLYLLQAAISSYHLALMFPTKHSV</sequence>